<dbReference type="AlphaFoldDB" id="A0A9D3RZV4"/>
<dbReference type="Proteomes" id="UP001044222">
    <property type="component" value="Chromosome 6"/>
</dbReference>
<feature type="region of interest" description="Disordered" evidence="2">
    <location>
        <begin position="220"/>
        <end position="250"/>
    </location>
</feature>
<feature type="coiled-coil region" evidence="1">
    <location>
        <begin position="157"/>
        <end position="201"/>
    </location>
</feature>
<evidence type="ECO:0000313" key="3">
    <source>
        <dbReference type="EMBL" id="KAG5847451.1"/>
    </source>
</evidence>
<organism evidence="3 4">
    <name type="scientific">Anguilla anguilla</name>
    <name type="common">European freshwater eel</name>
    <name type="synonym">Muraena anguilla</name>
    <dbReference type="NCBI Taxonomy" id="7936"/>
    <lineage>
        <taxon>Eukaryota</taxon>
        <taxon>Metazoa</taxon>
        <taxon>Chordata</taxon>
        <taxon>Craniata</taxon>
        <taxon>Vertebrata</taxon>
        <taxon>Euteleostomi</taxon>
        <taxon>Actinopterygii</taxon>
        <taxon>Neopterygii</taxon>
        <taxon>Teleostei</taxon>
        <taxon>Anguilliformes</taxon>
        <taxon>Anguillidae</taxon>
        <taxon>Anguilla</taxon>
    </lineage>
</organism>
<reference evidence="3" key="1">
    <citation type="submission" date="2021-01" db="EMBL/GenBank/DDBJ databases">
        <title>A chromosome-scale assembly of European eel, Anguilla anguilla.</title>
        <authorList>
            <person name="Henkel C."/>
            <person name="Jong-Raadsen S.A."/>
            <person name="Dufour S."/>
            <person name="Weltzien F.-A."/>
            <person name="Palstra A.P."/>
            <person name="Pelster B."/>
            <person name="Spaink H.P."/>
            <person name="Van Den Thillart G.E."/>
            <person name="Jansen H."/>
            <person name="Zahm M."/>
            <person name="Klopp C."/>
            <person name="Cedric C."/>
            <person name="Louis A."/>
            <person name="Berthelot C."/>
            <person name="Parey E."/>
            <person name="Roest Crollius H."/>
            <person name="Montfort J."/>
            <person name="Robinson-Rechavi M."/>
            <person name="Bucao C."/>
            <person name="Bouchez O."/>
            <person name="Gislard M."/>
            <person name="Lluch J."/>
            <person name="Milhes M."/>
            <person name="Lampietro C."/>
            <person name="Lopez Roques C."/>
            <person name="Donnadieu C."/>
            <person name="Braasch I."/>
            <person name="Desvignes T."/>
            <person name="Postlethwait J."/>
            <person name="Bobe J."/>
            <person name="Guiguen Y."/>
            <person name="Dirks R."/>
        </authorList>
    </citation>
    <scope>NUCLEOTIDE SEQUENCE</scope>
    <source>
        <strain evidence="3">Tag_6206</strain>
        <tissue evidence="3">Liver</tissue>
    </source>
</reference>
<dbReference type="EMBL" id="JAFIRN010000006">
    <property type="protein sequence ID" value="KAG5847451.1"/>
    <property type="molecule type" value="Genomic_DNA"/>
</dbReference>
<accession>A0A9D3RZV4</accession>
<evidence type="ECO:0008006" key="5">
    <source>
        <dbReference type="Google" id="ProtNLM"/>
    </source>
</evidence>
<feature type="compositionally biased region" description="Polar residues" evidence="2">
    <location>
        <begin position="231"/>
        <end position="250"/>
    </location>
</feature>
<keyword evidence="1" id="KW-0175">Coiled coil</keyword>
<keyword evidence="4" id="KW-1185">Reference proteome</keyword>
<evidence type="ECO:0000313" key="4">
    <source>
        <dbReference type="Proteomes" id="UP001044222"/>
    </source>
</evidence>
<feature type="coiled-coil region" evidence="1">
    <location>
        <begin position="19"/>
        <end position="76"/>
    </location>
</feature>
<proteinExistence type="predicted"/>
<feature type="compositionally biased region" description="Basic residues" evidence="2">
    <location>
        <begin position="220"/>
        <end position="229"/>
    </location>
</feature>
<evidence type="ECO:0000256" key="1">
    <source>
        <dbReference type="SAM" id="Coils"/>
    </source>
</evidence>
<name>A0A9D3RZV4_ANGAN</name>
<protein>
    <recommendedName>
        <fullName evidence="5">DUF4515 domain-containing protein</fullName>
    </recommendedName>
</protein>
<sequence>MDTATQMEETCCTAMCKTILELSERIEDLIAERDQQVQLECEQKLQEQQEEFDKELAFLARENQVLAAEKEKLQLEHKKSVSELKEKHAQEKGKLTEVIRMERLKVVFERSHALEKMKESYRQQLLAFEESRRQEVQDVTSRYEERLQETLHQLAEVHKLEEIAKTLSIQVDTLQQLTGEIQSLQEENVRLRREALSAECTGMVRQNAPRNRFRNRSIARHRTRIKHRATSQDQTAPTGQEYLSLQHLQT</sequence>
<comment type="caution">
    <text evidence="3">The sequence shown here is derived from an EMBL/GenBank/DDBJ whole genome shotgun (WGS) entry which is preliminary data.</text>
</comment>
<evidence type="ECO:0000256" key="2">
    <source>
        <dbReference type="SAM" id="MobiDB-lite"/>
    </source>
</evidence>
<gene>
    <name evidence="3" type="ORF">ANANG_G00126200</name>
</gene>